<evidence type="ECO:0000259" key="3">
    <source>
        <dbReference type="Pfam" id="PF00472"/>
    </source>
</evidence>
<protein>
    <submittedName>
        <fullName evidence="4">Aminoacyl-tRNA hydrolase</fullName>
        <ecNumber evidence="4">3.1.1.29</ecNumber>
    </submittedName>
</protein>
<comment type="caution">
    <text evidence="4">The sequence shown here is derived from an EMBL/GenBank/DDBJ whole genome shotgun (WGS) entry which is preliminary data.</text>
</comment>
<dbReference type="SUPFAM" id="SSF75620">
    <property type="entry name" value="Release factor"/>
    <property type="match status" value="1"/>
</dbReference>
<proteinExistence type="inferred from homology"/>
<dbReference type="EMBL" id="RCZM01000001">
    <property type="protein sequence ID" value="TPG19328.1"/>
    <property type="molecule type" value="Genomic_DNA"/>
</dbReference>
<dbReference type="AlphaFoldDB" id="A0A502D2C4"/>
<evidence type="ECO:0000256" key="2">
    <source>
        <dbReference type="SAM" id="MobiDB-lite"/>
    </source>
</evidence>
<organism evidence="4 5">
    <name type="scientific">Pedococcus bigeumensis</name>
    <dbReference type="NCBI Taxonomy" id="433644"/>
    <lineage>
        <taxon>Bacteria</taxon>
        <taxon>Bacillati</taxon>
        <taxon>Actinomycetota</taxon>
        <taxon>Actinomycetes</taxon>
        <taxon>Micrococcales</taxon>
        <taxon>Intrasporangiaceae</taxon>
        <taxon>Pedococcus</taxon>
    </lineage>
</organism>
<gene>
    <name evidence="4" type="ORF">EAH86_02170</name>
</gene>
<reference evidence="4 5" key="1">
    <citation type="journal article" date="2019" name="Environ. Microbiol.">
        <title>Species interactions and distinct microbial communities in high Arctic permafrost affected cryosols are associated with the CH4 and CO2 gas fluxes.</title>
        <authorList>
            <person name="Altshuler I."/>
            <person name="Hamel J."/>
            <person name="Turney S."/>
            <person name="Magnuson E."/>
            <person name="Levesque R."/>
            <person name="Greer C."/>
            <person name="Whyte L.G."/>
        </authorList>
    </citation>
    <scope>NUCLEOTIDE SEQUENCE [LARGE SCALE GENOMIC DNA]</scope>
    <source>
        <strain evidence="4 5">S9.3A</strain>
    </source>
</reference>
<accession>A0A502D2C4</accession>
<dbReference type="Gene3D" id="3.30.160.20">
    <property type="match status" value="1"/>
</dbReference>
<keyword evidence="4" id="KW-0378">Hydrolase</keyword>
<sequence length="167" mass="18148">MWWSGPVASPIAGRPQPGTALSVPAGPGLSQGLVIDAGELVERFSRSSGPGGQGVNTTDSRVELDFDPSTSRAVAGLPDAVRERLLDRLASRLVGGRLIVVASEHRSQRQNRVVARQRLVTMVREAAAPDPPQRRPTRRTKGSQRRRIESKKRRGQLKSARRTTDDG</sequence>
<dbReference type="Proteomes" id="UP000317722">
    <property type="component" value="Unassembled WGS sequence"/>
</dbReference>
<dbReference type="EC" id="3.1.1.29" evidence="4"/>
<dbReference type="OrthoDB" id="9815709at2"/>
<dbReference type="InterPro" id="IPR045853">
    <property type="entry name" value="Pep_chain_release_fac_I_sf"/>
</dbReference>
<dbReference type="GO" id="GO:0072344">
    <property type="term" value="P:rescue of stalled ribosome"/>
    <property type="evidence" value="ECO:0007669"/>
    <property type="project" value="TreeGrafter"/>
</dbReference>
<dbReference type="NCBIfam" id="NF006718">
    <property type="entry name" value="PRK09256.1"/>
    <property type="match status" value="1"/>
</dbReference>
<dbReference type="InterPro" id="IPR000352">
    <property type="entry name" value="Pep_chain_release_fac_I"/>
</dbReference>
<evidence type="ECO:0000256" key="1">
    <source>
        <dbReference type="ARBA" id="ARBA00010835"/>
    </source>
</evidence>
<dbReference type="GO" id="GO:0004045">
    <property type="term" value="F:peptidyl-tRNA hydrolase activity"/>
    <property type="evidence" value="ECO:0007669"/>
    <property type="project" value="UniProtKB-EC"/>
</dbReference>
<comment type="similarity">
    <text evidence="1">Belongs to the prokaryotic/mitochondrial release factor family.</text>
</comment>
<keyword evidence="5" id="KW-1185">Reference proteome</keyword>
<dbReference type="GO" id="GO:0043022">
    <property type="term" value="F:ribosome binding"/>
    <property type="evidence" value="ECO:0007669"/>
    <property type="project" value="TreeGrafter"/>
</dbReference>
<feature type="domain" description="Prokaryotic-type class I peptide chain release factors" evidence="3">
    <location>
        <begin position="33"/>
        <end position="161"/>
    </location>
</feature>
<evidence type="ECO:0000313" key="5">
    <source>
        <dbReference type="Proteomes" id="UP000317722"/>
    </source>
</evidence>
<dbReference type="PANTHER" id="PTHR47814">
    <property type="entry name" value="PEPTIDYL-TRNA HYDROLASE ARFB"/>
    <property type="match status" value="1"/>
</dbReference>
<feature type="region of interest" description="Disordered" evidence="2">
    <location>
        <begin position="124"/>
        <end position="167"/>
    </location>
</feature>
<name>A0A502D2C4_9MICO</name>
<dbReference type="GO" id="GO:0003747">
    <property type="term" value="F:translation release factor activity"/>
    <property type="evidence" value="ECO:0007669"/>
    <property type="project" value="InterPro"/>
</dbReference>
<dbReference type="PANTHER" id="PTHR47814:SF1">
    <property type="entry name" value="PEPTIDYL-TRNA HYDROLASE ARFB"/>
    <property type="match status" value="1"/>
</dbReference>
<feature type="region of interest" description="Disordered" evidence="2">
    <location>
        <begin position="1"/>
        <end position="27"/>
    </location>
</feature>
<evidence type="ECO:0000313" key="4">
    <source>
        <dbReference type="EMBL" id="TPG19328.1"/>
    </source>
</evidence>
<dbReference type="Pfam" id="PF00472">
    <property type="entry name" value="RF-1"/>
    <property type="match status" value="1"/>
</dbReference>
<feature type="compositionally biased region" description="Basic residues" evidence="2">
    <location>
        <begin position="135"/>
        <end position="161"/>
    </location>
</feature>